<dbReference type="CDD" id="cd23659">
    <property type="entry name" value="USP_At3g01520-like"/>
    <property type="match status" value="1"/>
</dbReference>
<dbReference type="Gene3D" id="3.40.50.620">
    <property type="entry name" value="HUPs"/>
    <property type="match status" value="1"/>
</dbReference>
<dbReference type="EMBL" id="VMQU01000020">
    <property type="protein sequence ID" value="TVS91001.1"/>
    <property type="molecule type" value="Genomic_DNA"/>
</dbReference>
<dbReference type="PRINTS" id="PR01438">
    <property type="entry name" value="UNVRSLSTRESS"/>
</dbReference>
<organism evidence="3 4">
    <name type="scientific">Mycobacterium helveticum</name>
    <dbReference type="NCBI Taxonomy" id="2592811"/>
    <lineage>
        <taxon>Bacteria</taxon>
        <taxon>Bacillati</taxon>
        <taxon>Actinomycetota</taxon>
        <taxon>Actinomycetes</taxon>
        <taxon>Mycobacteriales</taxon>
        <taxon>Mycobacteriaceae</taxon>
        <taxon>Mycobacterium</taxon>
    </lineage>
</organism>
<evidence type="ECO:0000313" key="4">
    <source>
        <dbReference type="Proteomes" id="UP000320513"/>
    </source>
</evidence>
<dbReference type="InterPro" id="IPR014729">
    <property type="entry name" value="Rossmann-like_a/b/a_fold"/>
</dbReference>
<gene>
    <name evidence="3" type="ORF">FPZ47_06880</name>
</gene>
<sequence length="145" mass="15109">MVVGVDGSPGSEGALRWAAKQAQLTGAELHAITSWQTPSAYGYYVDYSDADAAAEAQKTLEQVISKSLGTPPSVPVVTSVVKGQPAEVLVEASRSAELLVVGSRGRGTFTAMLLGSVSQHCVQHAACTVVVVRPPQKTDTRQGTE</sequence>
<dbReference type="Pfam" id="PF00582">
    <property type="entry name" value="Usp"/>
    <property type="match status" value="1"/>
</dbReference>
<dbReference type="PANTHER" id="PTHR46553:SF3">
    <property type="entry name" value="ADENINE NUCLEOTIDE ALPHA HYDROLASES-LIKE SUPERFAMILY PROTEIN"/>
    <property type="match status" value="1"/>
</dbReference>
<dbReference type="OrthoDB" id="3174546at2"/>
<keyword evidence="4" id="KW-1185">Reference proteome</keyword>
<dbReference type="Proteomes" id="UP000320513">
    <property type="component" value="Unassembled WGS sequence"/>
</dbReference>
<reference evidence="3 4" key="1">
    <citation type="submission" date="2019-07" db="EMBL/GenBank/DDBJ databases">
        <title>New Mycobacterium species.</title>
        <authorList>
            <person name="Tortoli E."/>
            <person name="Ghielmetti G."/>
            <person name="Friedel U."/>
            <person name="Trovato A."/>
        </authorList>
    </citation>
    <scope>NUCLEOTIDE SEQUENCE [LARGE SCALE GENOMIC DNA]</scope>
    <source>
        <strain evidence="3 4">16-83</strain>
    </source>
</reference>
<feature type="domain" description="UspA" evidence="2">
    <location>
        <begin position="2"/>
        <end position="133"/>
    </location>
</feature>
<dbReference type="AlphaFoldDB" id="A0A557XXX6"/>
<evidence type="ECO:0000256" key="1">
    <source>
        <dbReference type="ARBA" id="ARBA00008791"/>
    </source>
</evidence>
<comment type="caution">
    <text evidence="3">The sequence shown here is derived from an EMBL/GenBank/DDBJ whole genome shotgun (WGS) entry which is preliminary data.</text>
</comment>
<accession>A0A557XXX6</accession>
<dbReference type="PANTHER" id="PTHR46553">
    <property type="entry name" value="ADENINE NUCLEOTIDE ALPHA HYDROLASES-LIKE SUPERFAMILY PROTEIN"/>
    <property type="match status" value="1"/>
</dbReference>
<comment type="similarity">
    <text evidence="1">Belongs to the universal stress protein A family.</text>
</comment>
<dbReference type="InterPro" id="IPR006016">
    <property type="entry name" value="UspA"/>
</dbReference>
<dbReference type="SUPFAM" id="SSF52402">
    <property type="entry name" value="Adenine nucleotide alpha hydrolases-like"/>
    <property type="match status" value="1"/>
</dbReference>
<dbReference type="InterPro" id="IPR006015">
    <property type="entry name" value="Universal_stress_UspA"/>
</dbReference>
<name>A0A557XXX6_9MYCO</name>
<protein>
    <submittedName>
        <fullName evidence="3">Universal stress protein</fullName>
    </submittedName>
</protein>
<proteinExistence type="inferred from homology"/>
<evidence type="ECO:0000313" key="3">
    <source>
        <dbReference type="EMBL" id="TVS91001.1"/>
    </source>
</evidence>
<evidence type="ECO:0000259" key="2">
    <source>
        <dbReference type="Pfam" id="PF00582"/>
    </source>
</evidence>